<sequence>MKKWLFFAMTLVGAQVHAQYTVRLIVNTVATRQQEDIYIAGNFNAWNPKDENYKLKPYAGGRKSIVMKDVAAGTYAFKCTRGSFDKVECAADGRDISDRIVEVNNDVTLEITVAGWKDDYPERPKPFTASPQVRILDTAFSIPQLDRKRRVWVYLPKGYATAAKTYPVLYMQDGQNLFNEQTAAFGEWGVDECLDTLQQQLGKECIVVGIDHGGTKRMTEYNPYDNDKFGTGEGKRYVDFLAHTLKPYIDSKYRTQKASEHNFIAGSSMGGLISLYAVMQYPSVFGGAGVFSPALWTAPAIYSDLENFSTPTMPKFYFYAGAKESATMVSDMQKASDILQKKQRYVIRNVVNPLGQHNEKYWRQEFAAFYVWLVKENF</sequence>
<evidence type="ECO:0000313" key="2">
    <source>
        <dbReference type="EMBL" id="SDW07594.1"/>
    </source>
</evidence>
<comment type="caution">
    <text evidence="2">The sequence shown here is derived from an EMBL/GenBank/DDBJ whole genome shotgun (WGS) entry which is preliminary data.</text>
</comment>
<evidence type="ECO:0000256" key="1">
    <source>
        <dbReference type="SAM" id="SignalP"/>
    </source>
</evidence>
<reference evidence="2 3" key="1">
    <citation type="submission" date="2016-10" db="EMBL/GenBank/DDBJ databases">
        <authorList>
            <person name="Varghese N."/>
            <person name="Submissions S."/>
        </authorList>
    </citation>
    <scope>NUCLEOTIDE SEQUENCE [LARGE SCALE GENOMIC DNA]</scope>
    <source>
        <strain evidence="2 3">DSM 25353</strain>
    </source>
</reference>
<organism evidence="2 3">
    <name type="scientific">Hydrobacter penzbergensis</name>
    <dbReference type="NCBI Taxonomy" id="1235997"/>
    <lineage>
        <taxon>Bacteria</taxon>
        <taxon>Pseudomonadati</taxon>
        <taxon>Bacteroidota</taxon>
        <taxon>Chitinophagia</taxon>
        <taxon>Chitinophagales</taxon>
        <taxon>Chitinophagaceae</taxon>
        <taxon>Hydrobacter</taxon>
    </lineage>
</organism>
<dbReference type="InterPro" id="IPR050583">
    <property type="entry name" value="Mycobacterial_A85_antigen"/>
</dbReference>
<dbReference type="PANTHER" id="PTHR48098:SF6">
    <property type="entry name" value="FERRI-BACILLIBACTIN ESTERASE BESA"/>
    <property type="match status" value="1"/>
</dbReference>
<dbReference type="InterPro" id="IPR029058">
    <property type="entry name" value="AB_hydrolase_fold"/>
</dbReference>
<protein>
    <submittedName>
        <fullName evidence="2">Metallo-beta-lactamase class B</fullName>
    </submittedName>
</protein>
<dbReference type="RefSeq" id="WP_092721356.1">
    <property type="nucleotide sequence ID" value="NZ_FNNO01000001.1"/>
</dbReference>
<proteinExistence type="predicted"/>
<dbReference type="SUPFAM" id="SSF53474">
    <property type="entry name" value="alpha/beta-Hydrolases"/>
    <property type="match status" value="1"/>
</dbReference>
<dbReference type="Proteomes" id="UP000198711">
    <property type="component" value="Unassembled WGS sequence"/>
</dbReference>
<keyword evidence="3" id="KW-1185">Reference proteome</keyword>
<name>A0A8X8LDB7_9BACT</name>
<dbReference type="AlphaFoldDB" id="A0A8X8LDB7"/>
<feature type="chain" id="PRO_5036465868" evidence="1">
    <location>
        <begin position="19"/>
        <end position="378"/>
    </location>
</feature>
<feature type="signal peptide" evidence="1">
    <location>
        <begin position="1"/>
        <end position="18"/>
    </location>
</feature>
<dbReference type="Pfam" id="PF00756">
    <property type="entry name" value="Esterase"/>
    <property type="match status" value="1"/>
</dbReference>
<evidence type="ECO:0000313" key="3">
    <source>
        <dbReference type="Proteomes" id="UP000198711"/>
    </source>
</evidence>
<dbReference type="Gene3D" id="3.40.50.1820">
    <property type="entry name" value="alpha/beta hydrolase"/>
    <property type="match status" value="1"/>
</dbReference>
<keyword evidence="1" id="KW-0732">Signal</keyword>
<accession>A0A8X8LDB7</accession>
<gene>
    <name evidence="2" type="ORF">SAMN05444410_101178</name>
</gene>
<dbReference type="PANTHER" id="PTHR48098">
    <property type="entry name" value="ENTEROCHELIN ESTERASE-RELATED"/>
    <property type="match status" value="1"/>
</dbReference>
<dbReference type="EMBL" id="FNNO01000001">
    <property type="protein sequence ID" value="SDW07594.1"/>
    <property type="molecule type" value="Genomic_DNA"/>
</dbReference>
<dbReference type="InterPro" id="IPR000801">
    <property type="entry name" value="Esterase-like"/>
</dbReference>